<evidence type="ECO:0000256" key="3">
    <source>
        <dbReference type="ARBA" id="ARBA00022857"/>
    </source>
</evidence>
<evidence type="ECO:0008006" key="7">
    <source>
        <dbReference type="Google" id="ProtNLM"/>
    </source>
</evidence>
<dbReference type="Proteomes" id="UP000626109">
    <property type="component" value="Unassembled WGS sequence"/>
</dbReference>
<evidence type="ECO:0000256" key="4">
    <source>
        <dbReference type="ARBA" id="ARBA00023002"/>
    </source>
</evidence>
<comment type="subunit">
    <text evidence="2">Homodimer.</text>
</comment>
<protein>
    <recommendedName>
        <fullName evidence="7">Protochlorophyllide reductase</fullName>
    </recommendedName>
</protein>
<dbReference type="SUPFAM" id="SSF51735">
    <property type="entry name" value="NAD(P)-binding Rossmann-fold domains"/>
    <property type="match status" value="1"/>
</dbReference>
<dbReference type="GO" id="GO:0070402">
    <property type="term" value="F:NADPH binding"/>
    <property type="evidence" value="ECO:0007669"/>
    <property type="project" value="TreeGrafter"/>
</dbReference>
<dbReference type="GO" id="GO:0006559">
    <property type="term" value="P:L-phenylalanine catabolic process"/>
    <property type="evidence" value="ECO:0007669"/>
    <property type="project" value="TreeGrafter"/>
</dbReference>
<organism evidence="5 6">
    <name type="scientific">Polarella glacialis</name>
    <name type="common">Dinoflagellate</name>
    <dbReference type="NCBI Taxonomy" id="89957"/>
    <lineage>
        <taxon>Eukaryota</taxon>
        <taxon>Sar</taxon>
        <taxon>Alveolata</taxon>
        <taxon>Dinophyceae</taxon>
        <taxon>Suessiales</taxon>
        <taxon>Suessiaceae</taxon>
        <taxon>Polarella</taxon>
    </lineage>
</organism>
<dbReference type="InterPro" id="IPR036291">
    <property type="entry name" value="NAD(P)-bd_dom_sf"/>
</dbReference>
<keyword evidence="3" id="KW-0521">NADP</keyword>
<proteinExistence type="inferred from homology"/>
<dbReference type="GO" id="GO:0005737">
    <property type="term" value="C:cytoplasm"/>
    <property type="evidence" value="ECO:0007669"/>
    <property type="project" value="TreeGrafter"/>
</dbReference>
<dbReference type="EMBL" id="CAJNNW010026207">
    <property type="protein sequence ID" value="CAE8683614.1"/>
    <property type="molecule type" value="Genomic_DNA"/>
</dbReference>
<evidence type="ECO:0000256" key="2">
    <source>
        <dbReference type="ARBA" id="ARBA00011738"/>
    </source>
</evidence>
<dbReference type="GO" id="GO:0070404">
    <property type="term" value="F:NADH binding"/>
    <property type="evidence" value="ECO:0007669"/>
    <property type="project" value="TreeGrafter"/>
</dbReference>
<dbReference type="GO" id="GO:0006729">
    <property type="term" value="P:tetrahydrobiopterin biosynthetic process"/>
    <property type="evidence" value="ECO:0007669"/>
    <property type="project" value="TreeGrafter"/>
</dbReference>
<dbReference type="GO" id="GO:0004155">
    <property type="term" value="F:6,7-dihydropteridine reductase activity"/>
    <property type="evidence" value="ECO:0007669"/>
    <property type="project" value="TreeGrafter"/>
</dbReference>
<keyword evidence="4" id="KW-0560">Oxidoreductase</keyword>
<reference evidence="5" key="1">
    <citation type="submission" date="2021-02" db="EMBL/GenBank/DDBJ databases">
        <authorList>
            <person name="Dougan E. K."/>
            <person name="Rhodes N."/>
            <person name="Thang M."/>
            <person name="Chan C."/>
        </authorList>
    </citation>
    <scope>NUCLEOTIDE SEQUENCE</scope>
</reference>
<feature type="non-terminal residue" evidence="5">
    <location>
        <position position="137"/>
    </location>
</feature>
<dbReference type="PANTHER" id="PTHR15104">
    <property type="entry name" value="DIHYDROPTERIDINE REDUCTASE"/>
    <property type="match status" value="1"/>
</dbReference>
<gene>
    <name evidence="5" type="ORF">PGLA2088_LOCUS23543</name>
</gene>
<evidence type="ECO:0000313" key="6">
    <source>
        <dbReference type="Proteomes" id="UP000626109"/>
    </source>
</evidence>
<sequence length="137" mass="14304">VLAAHAASLALRPAGPLRAGGLLLLRGAAAALEPTPWSLPYGAAKAVVHHLVESLADDASGLPKGSKTIGLAPGVLDTPQNREAMPDADRGRWATLDEVAGQIEVWCADPSALESGKAYVIRKYRGLPAKFEPRLPL</sequence>
<evidence type="ECO:0000313" key="5">
    <source>
        <dbReference type="EMBL" id="CAE8683614.1"/>
    </source>
</evidence>
<name>A0A813JPY4_POLGL</name>
<dbReference type="AlphaFoldDB" id="A0A813JPY4"/>
<comment type="similarity">
    <text evidence="1">Belongs to the short-chain dehydrogenases/reductases (SDR) family.</text>
</comment>
<dbReference type="Gene3D" id="3.40.50.720">
    <property type="entry name" value="NAD(P)-binding Rossmann-like Domain"/>
    <property type="match status" value="1"/>
</dbReference>
<dbReference type="PANTHER" id="PTHR15104:SF0">
    <property type="entry name" value="DIHYDROPTERIDINE REDUCTASE"/>
    <property type="match status" value="1"/>
</dbReference>
<accession>A0A813JPY4</accession>
<comment type="caution">
    <text evidence="5">The sequence shown here is derived from an EMBL/GenBank/DDBJ whole genome shotgun (WGS) entry which is preliminary data.</text>
</comment>
<evidence type="ECO:0000256" key="1">
    <source>
        <dbReference type="ARBA" id="ARBA00006484"/>
    </source>
</evidence>